<protein>
    <recommendedName>
        <fullName evidence="7">THAP domain-containing protein 9</fullName>
    </recommendedName>
</protein>
<proteinExistence type="predicted"/>
<dbReference type="EMBL" id="KQ980795">
    <property type="protein sequence ID" value="KYN13018.1"/>
    <property type="molecule type" value="Genomic_DNA"/>
</dbReference>
<evidence type="ECO:0000313" key="5">
    <source>
        <dbReference type="EMBL" id="KYN28628.1"/>
    </source>
</evidence>
<dbReference type="EMBL" id="KQ980298">
    <property type="protein sequence ID" value="KYN16829.1"/>
    <property type="molecule type" value="Genomic_DNA"/>
</dbReference>
<gene>
    <name evidence="5" type="ORF">ALC57_01947</name>
    <name evidence="4" type="ORF">ALC57_10893</name>
    <name evidence="2" type="ORF">ALC57_14793</name>
    <name evidence="3" type="ORF">ALC57_14795</name>
    <name evidence="1" type="ORF">ALC57_17905</name>
</gene>
<organism evidence="4 6">
    <name type="scientific">Trachymyrmex cornetzi</name>
    <dbReference type="NCBI Taxonomy" id="471704"/>
    <lineage>
        <taxon>Eukaryota</taxon>
        <taxon>Metazoa</taxon>
        <taxon>Ecdysozoa</taxon>
        <taxon>Arthropoda</taxon>
        <taxon>Hexapoda</taxon>
        <taxon>Insecta</taxon>
        <taxon>Pterygota</taxon>
        <taxon>Neoptera</taxon>
        <taxon>Endopterygota</taxon>
        <taxon>Hymenoptera</taxon>
        <taxon>Apocrita</taxon>
        <taxon>Aculeata</taxon>
        <taxon>Formicoidea</taxon>
        <taxon>Formicidae</taxon>
        <taxon>Myrmicinae</taxon>
        <taxon>Trachymyrmex</taxon>
    </lineage>
</organism>
<dbReference type="Proteomes" id="UP000078492">
    <property type="component" value="Unassembled WGS sequence"/>
</dbReference>
<evidence type="ECO:0000313" key="2">
    <source>
        <dbReference type="EMBL" id="KYN13018.1"/>
    </source>
</evidence>
<dbReference type="AlphaFoldDB" id="A0A151J373"/>
<accession>A0A151J373</accession>
<name>A0A151J373_9HYME</name>
<dbReference type="EMBL" id="KQ980795">
    <property type="protein sequence ID" value="KYN13020.1"/>
    <property type="molecule type" value="Genomic_DNA"/>
</dbReference>
<evidence type="ECO:0008006" key="7">
    <source>
        <dbReference type="Google" id="ProtNLM"/>
    </source>
</evidence>
<dbReference type="EMBL" id="KQ978748">
    <property type="protein sequence ID" value="KYN28628.1"/>
    <property type="molecule type" value="Genomic_DNA"/>
</dbReference>
<dbReference type="EMBL" id="KQ981062">
    <property type="protein sequence ID" value="KYN09967.1"/>
    <property type="molecule type" value="Genomic_DNA"/>
</dbReference>
<reference evidence="4 6" key="1">
    <citation type="submission" date="2015-09" db="EMBL/GenBank/DDBJ databases">
        <title>Trachymyrmex cornetzi WGS genome.</title>
        <authorList>
            <person name="Nygaard S."/>
            <person name="Hu H."/>
            <person name="Boomsma J."/>
            <person name="Zhang G."/>
        </authorList>
    </citation>
    <scope>NUCLEOTIDE SEQUENCE [LARGE SCALE GENOMIC DNA]</scope>
    <source>
        <strain evidence="4">Tcor2-1</strain>
        <tissue evidence="4">Whole body</tissue>
    </source>
</reference>
<evidence type="ECO:0000313" key="6">
    <source>
        <dbReference type="Proteomes" id="UP000078492"/>
    </source>
</evidence>
<evidence type="ECO:0000313" key="3">
    <source>
        <dbReference type="EMBL" id="KYN13020.1"/>
    </source>
</evidence>
<evidence type="ECO:0000313" key="4">
    <source>
        <dbReference type="EMBL" id="KYN16829.1"/>
    </source>
</evidence>
<sequence length="130" mass="14742">MGIHRDDGNIIDETETLNSDTCLTVNRPSTPPNSERSNCFQTPVKNLHDPRFVGAIRTPHLATPRKALRALEVAKRTIEKQRRKIKTLQQAKIRLVGRITTLNGLIKHLKQKDLLSETTTDNLMVTIGYF</sequence>
<keyword evidence="6" id="KW-1185">Reference proteome</keyword>
<evidence type="ECO:0000313" key="1">
    <source>
        <dbReference type="EMBL" id="KYN09967.1"/>
    </source>
</evidence>